<evidence type="ECO:0000313" key="3">
    <source>
        <dbReference type="Proteomes" id="UP000008906"/>
    </source>
</evidence>
<reference evidence="2 3" key="2">
    <citation type="journal article" date="2016" name="Virol. J.">
        <title>Genetic characterization of OVC8 lytic phage for Vibrio cholerae O1.</title>
        <authorList>
            <person name="Solis-Sanchez A."/>
            <person name="Hernandez-Chinas U."/>
            <person name="Navarro-Ocana A."/>
            <person name="De la Mora J."/>
            <person name="Xicohtencatl-Cortes J."/>
            <person name="Eslava-Campos C."/>
        </authorList>
    </citation>
    <scope>NUCLEOTIDE SEQUENCE [LARGE SCALE GENOMIC DNA]</scope>
</reference>
<gene>
    <name evidence="2" type="ORF">phiVC8_p46</name>
</gene>
<reference evidence="3" key="1">
    <citation type="submission" date="2014-05" db="EMBL/GenBank/DDBJ databases">
        <title>Complete genomic sequence of phiVC8, a lytic bacteriophage specific for Vibrio cholerae O1.</title>
        <authorList>
            <person name="Solis-Sanchez A."/>
            <person name="Collado-Torres L."/>
            <person name="Gonzalez-Pedrajo B."/>
            <person name="Mendoza-Hernandez G."/>
            <person name="Eslava-Campos C."/>
        </authorList>
    </citation>
    <scope>NUCLEOTIDE SEQUENCE [LARGE SCALE GENOMIC DNA]</scope>
</reference>
<dbReference type="RefSeq" id="YP_009140175.1">
    <property type="nucleotide sequence ID" value="NC_027118.1"/>
</dbReference>
<proteinExistence type="predicted"/>
<accession>G3FFQ5</accession>
<keyword evidence="3" id="KW-1185">Reference proteome</keyword>
<dbReference type="Proteomes" id="UP000008906">
    <property type="component" value="Segment"/>
</dbReference>
<dbReference type="GeneID" id="24366429"/>
<evidence type="ECO:0000313" key="2">
    <source>
        <dbReference type="EMBL" id="AEM62943.1"/>
    </source>
</evidence>
<protein>
    <submittedName>
        <fullName evidence="2">Uncharacterized protein</fullName>
    </submittedName>
</protein>
<organismHost>
    <name type="scientific">Vibrio cholerae</name>
    <dbReference type="NCBI Taxonomy" id="666"/>
</organismHost>
<dbReference type="KEGG" id="vg:24366429"/>
<dbReference type="OrthoDB" id="10469at10239"/>
<feature type="region of interest" description="Disordered" evidence="1">
    <location>
        <begin position="57"/>
        <end position="100"/>
    </location>
</feature>
<name>G3FFQ5_BPVC8</name>
<dbReference type="EMBL" id="JF712866">
    <property type="protein sequence ID" value="AEM62943.1"/>
    <property type="molecule type" value="Genomic_DNA"/>
</dbReference>
<organism evidence="2 3">
    <name type="scientific">Vibrio phage phiVC8</name>
    <dbReference type="NCBI Taxonomy" id="1076759"/>
    <lineage>
        <taxon>Viruses</taxon>
        <taxon>Duplodnaviria</taxon>
        <taxon>Heunggongvirae</taxon>
        <taxon>Uroviricota</taxon>
        <taxon>Caudoviricetes</taxon>
        <taxon>Enhodamvirus</taxon>
        <taxon>Enhodamvirus VC8</taxon>
    </lineage>
</organism>
<sequence length="199" mass="22173">MSSTSSYELNTRVVVSKQGHEADELMGTVTDVKKGWHTVLLDAGNTVKLQAKHLSSWVEPQADEQQGEDDKPKGMSGTLNKYRRTYRPSLTAKGGKSQSSTASITARYMEGYDHAQVAQVLALLLGMGEAQTEESLVYYRMYARLNNGQMRMNCGNRINNAVKRGDLTEEDVKELMESLPAIWSAEDLDPKHRPHALVK</sequence>
<evidence type="ECO:0000256" key="1">
    <source>
        <dbReference type="SAM" id="MobiDB-lite"/>
    </source>
</evidence>